<evidence type="ECO:0000313" key="1">
    <source>
        <dbReference type="EMBL" id="KGG20827.1"/>
    </source>
</evidence>
<accession>A0A0A2C5K0</accession>
<dbReference type="EMBL" id="JNAX01000010">
    <property type="protein sequence ID" value="KGG20827.1"/>
    <property type="molecule type" value="Genomic_DNA"/>
</dbReference>
<organism evidence="1 2">
    <name type="scientific">Prochlorococcus marinus str. PAC1</name>
    <dbReference type="NCBI Taxonomy" id="59924"/>
    <lineage>
        <taxon>Bacteria</taxon>
        <taxon>Bacillati</taxon>
        <taxon>Cyanobacteriota</taxon>
        <taxon>Cyanophyceae</taxon>
        <taxon>Synechococcales</taxon>
        <taxon>Prochlorococcaceae</taxon>
        <taxon>Prochlorococcus</taxon>
    </lineage>
</organism>
<sequence length="170" mass="19310">MNEQKPTFKEAMEATMIWCKSWENDEISDEVISDRIGELIKTVEGARGFLVVSLSIDCPLMDRFPDALIFQLRSSGDIIVDLTVKNLAMSSAMVITHHDNNDSQEIQSERIKIRCIELLKLLDSNQVKKRLDVLLEATKGNGTDLKFIKKWGYDDKQINAISESIYEVAT</sequence>
<name>A0A0A2C5K0_PROMR</name>
<dbReference type="AlphaFoldDB" id="A0A0A2C5K0"/>
<protein>
    <submittedName>
        <fullName evidence="1">Uncharacterized protein</fullName>
    </submittedName>
</protein>
<evidence type="ECO:0000313" key="2">
    <source>
        <dbReference type="Proteomes" id="UP000030392"/>
    </source>
</evidence>
<dbReference type="RefSeq" id="WP_036905288.1">
    <property type="nucleotide sequence ID" value="NZ_CP138967.1"/>
</dbReference>
<dbReference type="Proteomes" id="UP000030392">
    <property type="component" value="Unassembled WGS sequence"/>
</dbReference>
<dbReference type="InterPro" id="IPR016780">
    <property type="entry name" value="UCP020893"/>
</dbReference>
<comment type="caution">
    <text evidence="1">The sequence shown here is derived from an EMBL/GenBank/DDBJ whole genome shotgun (WGS) entry which is preliminary data.</text>
</comment>
<gene>
    <name evidence="1" type="ORF">EV03_0763</name>
</gene>
<dbReference type="PIRSF" id="PIRSF020893">
    <property type="entry name" value="UCP020893"/>
    <property type="match status" value="1"/>
</dbReference>
<reference evidence="2" key="1">
    <citation type="journal article" date="2014" name="Sci. Data">
        <title>Genomes of diverse isolates of the marine cyanobacterium Prochlorococcus.</title>
        <authorList>
            <person name="Biller S."/>
            <person name="Berube P."/>
            <person name="Thompson J."/>
            <person name="Kelly L."/>
            <person name="Roggensack S."/>
            <person name="Awad L."/>
            <person name="Roache-Johnson K."/>
            <person name="Ding H."/>
            <person name="Giovannoni S.J."/>
            <person name="Moore L.R."/>
            <person name="Chisholm S.W."/>
        </authorList>
    </citation>
    <scope>NUCLEOTIDE SEQUENCE [LARGE SCALE GENOMIC DNA]</scope>
    <source>
        <strain evidence="2">PAC1</strain>
    </source>
</reference>
<proteinExistence type="predicted"/>